<evidence type="ECO:0000313" key="3">
    <source>
        <dbReference type="Proteomes" id="UP001193734"/>
    </source>
</evidence>
<protein>
    <submittedName>
        <fullName evidence="2">Uncharacterized protein</fullName>
    </submittedName>
</protein>
<reference evidence="2 3" key="1">
    <citation type="submission" date="2020-05" db="EMBL/GenBank/DDBJ databases">
        <title>Distinct polysaccharide utilization as determinants for interspecies competition between intestinal Prevotella spp.</title>
        <authorList>
            <person name="Galvez E.J.C."/>
            <person name="Iljazovic A."/>
            <person name="Strowig T."/>
        </authorList>
    </citation>
    <scope>NUCLEOTIDE SEQUENCE [LARGE SCALE GENOMIC DNA]</scope>
    <source>
        <strain evidence="2 3">PROD</strain>
    </source>
</reference>
<proteinExistence type="predicted"/>
<dbReference type="PROSITE" id="PS51257">
    <property type="entry name" value="PROKAR_LIPOPROTEIN"/>
    <property type="match status" value="1"/>
</dbReference>
<dbReference type="EMBL" id="JABKKE010000013">
    <property type="protein sequence ID" value="NPE14438.1"/>
    <property type="molecule type" value="Genomic_DNA"/>
</dbReference>
<organism evidence="2 3">
    <name type="scientific">Xylanibacter rodentium</name>
    <dbReference type="NCBI Taxonomy" id="2736289"/>
    <lineage>
        <taxon>Bacteria</taxon>
        <taxon>Pseudomonadati</taxon>
        <taxon>Bacteroidota</taxon>
        <taxon>Bacteroidia</taxon>
        <taxon>Bacteroidales</taxon>
        <taxon>Prevotellaceae</taxon>
        <taxon>Xylanibacter</taxon>
    </lineage>
</organism>
<evidence type="ECO:0000256" key="1">
    <source>
        <dbReference type="SAM" id="SignalP"/>
    </source>
</evidence>
<dbReference type="Proteomes" id="UP001193734">
    <property type="component" value="Unassembled WGS sequence"/>
</dbReference>
<feature type="chain" id="PRO_5045971851" evidence="1">
    <location>
        <begin position="23"/>
        <end position="620"/>
    </location>
</feature>
<feature type="signal peptide" evidence="1">
    <location>
        <begin position="1"/>
        <end position="22"/>
    </location>
</feature>
<keyword evidence="3" id="KW-1185">Reference proteome</keyword>
<accession>A0ABX2AX02</accession>
<keyword evidence="1" id="KW-0732">Signal</keyword>
<evidence type="ECO:0000313" key="2">
    <source>
        <dbReference type="EMBL" id="NPE14438.1"/>
    </source>
</evidence>
<gene>
    <name evidence="2" type="ORF">HPS55_08880</name>
</gene>
<sequence length="620" mass="67247">MKINKIYFSFMAMLAMMLTACSSDDDYRWASVSGTEVYFSNTLESTVELSADANSFNVPLNRIDASEELTVNLNVTQEEGSILSIPTSVTFAKGEKETTITVNYEPTAIVYGNYEELSIQIADEKLTTPYGAATYTFKAGATAWMDWGMGFYREDCMTTFFGVDNPIGEVMIQRNVIEEGKYRMVNAYGEAYAYNEPGDWDDSQDYYITIDATDPNYVYVEKSNTGMDWSYGEVSIQSMVSFYLGKGNTLEAIKNEHPEYFGTLKDGVITMPAESMLISMADHKEGGWFVSNANGLFAVALPGSVIADYSAEVSYNGIYTNAAGEVFAIGNLTLGNDANTVKAVVVENDDDADEVATAIAAGEIEAIDVNSGNIALPIGDLTGELQIVVAVIADNAVQTVATAKFEYYGGGAEPWTSLGTGYYTDDFVVPLYTEEGAPYTYEVEIQESTDVPGLYRIVNAYAPVANAFGEAGGNENITIHAEDATGVYFINQPVGLDFGDGEISIESEAGGYVAQYGFDMVKNQLPEVFGTLQNGVVTLPMVTSQNGVNYQGVTYLGTNGYYGGMNGAFKLVLPNAANSVKAKAKSMATATKFEQRLKSHAVTNHRMINKMATKTTQVLR</sequence>
<dbReference type="GeneID" id="82157881"/>
<dbReference type="RefSeq" id="WP_172324913.1">
    <property type="nucleotide sequence ID" value="NZ_CASGIA010000030.1"/>
</dbReference>
<name>A0ABX2AX02_9BACT</name>
<comment type="caution">
    <text evidence="2">The sequence shown here is derived from an EMBL/GenBank/DDBJ whole genome shotgun (WGS) entry which is preliminary data.</text>
</comment>